<keyword evidence="6" id="KW-0539">Nucleus</keyword>
<keyword evidence="5 8" id="KW-0694">RNA-binding</keyword>
<dbReference type="GO" id="GO:0000447">
    <property type="term" value="P:endonucleolytic cleavage in ITS1 to separate SSU-rRNA from 5.8S rRNA and LSU-rRNA from tricistronic rRNA transcript (SSU-rRNA, 5.8S rRNA, LSU-rRNA)"/>
    <property type="evidence" value="ECO:0007669"/>
    <property type="project" value="TreeGrafter"/>
</dbReference>
<dbReference type="GO" id="GO:0003723">
    <property type="term" value="F:RNA binding"/>
    <property type="evidence" value="ECO:0007669"/>
    <property type="project" value="UniProtKB-UniRule"/>
</dbReference>
<dbReference type="GO" id="GO:0034462">
    <property type="term" value="P:small-subunit processome assembly"/>
    <property type="evidence" value="ECO:0007669"/>
    <property type="project" value="TreeGrafter"/>
</dbReference>
<dbReference type="Gene3D" id="3.30.70.330">
    <property type="match status" value="1"/>
</dbReference>
<dbReference type="CDD" id="cd12263">
    <property type="entry name" value="RRM_ABT1_like"/>
    <property type="match status" value="1"/>
</dbReference>
<sequence length="338" mass="39176">MVRSKATDFFNVEQSGSDADRSDSEDGQNFNSQENNDIYGSDNEDVDDEEEEFKGRSSISNKRRREDAFKSDNEDDEDEDESIENQLEEDGEEEYSDRELEEDFEVEDKKAQNGKLKPLTKEQVEQDLEKIRKSGVVYISRIPPYMKPQKLRQILSRFGEVNRIFLTPEDPKVYAKRVKYGGNKKKNYTEGWAEFVKKKNAKLAADTLNGNIIGGKKGSYYHDDILNVKYLSKFKWQNLTEQIALEAQSRQEKLRAEIAQATRENKIFIENVERHKMIQGIQKKRAEKAESSGGAKEPAEIRRTFQQRQVESRRSDATKKSNDKNLDKTVSRVLSKVF</sequence>
<dbReference type="PANTHER" id="PTHR12311:SF7">
    <property type="entry name" value="ACTIVATOR OF BASAL TRANSCRIPTION 1"/>
    <property type="match status" value="1"/>
</dbReference>
<reference evidence="12 13" key="1">
    <citation type="submission" date="2016-02" db="EMBL/GenBank/DDBJ databases">
        <title>Complete genome sequence and transcriptome regulation of the pentose utilising yeast Sugiyamaella lignohabitans.</title>
        <authorList>
            <person name="Bellasio M."/>
            <person name="Peymann A."/>
            <person name="Valli M."/>
            <person name="Sipitzky M."/>
            <person name="Graf A."/>
            <person name="Sauer M."/>
            <person name="Marx H."/>
            <person name="Mattanovich D."/>
        </authorList>
    </citation>
    <scope>NUCLEOTIDE SEQUENCE [LARGE SCALE GENOMIC DNA]</scope>
    <source>
        <strain evidence="12 13">CBS 10342</strain>
    </source>
</reference>
<dbReference type="PANTHER" id="PTHR12311">
    <property type="entry name" value="ACTIVATOR OF BASAL TRANSCRIPTION 1"/>
    <property type="match status" value="1"/>
</dbReference>
<evidence type="ECO:0000256" key="7">
    <source>
        <dbReference type="ARBA" id="ARBA00032634"/>
    </source>
</evidence>
<evidence type="ECO:0000256" key="6">
    <source>
        <dbReference type="ARBA" id="ARBA00023242"/>
    </source>
</evidence>
<dbReference type="OrthoDB" id="287393at2759"/>
<evidence type="ECO:0000256" key="10">
    <source>
        <dbReference type="SAM" id="MobiDB-lite"/>
    </source>
</evidence>
<evidence type="ECO:0000259" key="11">
    <source>
        <dbReference type="PROSITE" id="PS50102"/>
    </source>
</evidence>
<dbReference type="SUPFAM" id="SSF54928">
    <property type="entry name" value="RNA-binding domain, RBD"/>
    <property type="match status" value="1"/>
</dbReference>
<dbReference type="EMBL" id="CP014501">
    <property type="protein sequence ID" value="ANB13250.1"/>
    <property type="molecule type" value="Genomic_DNA"/>
</dbReference>
<evidence type="ECO:0000256" key="8">
    <source>
        <dbReference type="PROSITE-ProRule" id="PRU00176"/>
    </source>
</evidence>
<keyword evidence="9" id="KW-0175">Coiled coil</keyword>
<comment type="similarity">
    <text evidence="2">Belongs to the ESF2/ABP1 family.</text>
</comment>
<dbReference type="GO" id="GO:0005730">
    <property type="term" value="C:nucleolus"/>
    <property type="evidence" value="ECO:0007669"/>
    <property type="project" value="UniProtKB-SubCell"/>
</dbReference>
<comment type="subcellular location">
    <subcellularLocation>
        <location evidence="1">Nucleus</location>
        <location evidence="1">Nucleolus</location>
    </subcellularLocation>
</comment>
<feature type="domain" description="RRM" evidence="11">
    <location>
        <begin position="135"/>
        <end position="233"/>
    </location>
</feature>
<dbReference type="RefSeq" id="XP_018735727.1">
    <property type="nucleotide sequence ID" value="XM_018878422.1"/>
</dbReference>
<gene>
    <name evidence="12" type="primary">ESF2</name>
    <name evidence="12" type="ORF">AWJ20_1532</name>
</gene>
<evidence type="ECO:0000256" key="4">
    <source>
        <dbReference type="ARBA" id="ARBA00021800"/>
    </source>
</evidence>
<dbReference type="AlphaFoldDB" id="A0A167DSR9"/>
<dbReference type="InterPro" id="IPR034353">
    <property type="entry name" value="ABT1/ESF2_RRM"/>
</dbReference>
<protein>
    <recommendedName>
        <fullName evidence="3">Pre-rRNA-processing protein ESF2</fullName>
    </recommendedName>
    <alternativeName>
        <fullName evidence="7">18S rRNA factor 2</fullName>
    </alternativeName>
    <alternativeName>
        <fullName evidence="4">Pre-rRNA-processing protein esf2</fullName>
    </alternativeName>
</protein>
<dbReference type="InterPro" id="IPR039119">
    <property type="entry name" value="ABT1/Esf2"/>
</dbReference>
<organism evidence="12 13">
    <name type="scientific">Sugiyamaella lignohabitans</name>
    <dbReference type="NCBI Taxonomy" id="796027"/>
    <lineage>
        <taxon>Eukaryota</taxon>
        <taxon>Fungi</taxon>
        <taxon>Dikarya</taxon>
        <taxon>Ascomycota</taxon>
        <taxon>Saccharomycotina</taxon>
        <taxon>Dipodascomycetes</taxon>
        <taxon>Dipodascales</taxon>
        <taxon>Trichomonascaceae</taxon>
        <taxon>Sugiyamaella</taxon>
    </lineage>
</organism>
<dbReference type="InterPro" id="IPR035979">
    <property type="entry name" value="RBD_domain_sf"/>
</dbReference>
<proteinExistence type="inferred from homology"/>
<dbReference type="GO" id="GO:0000480">
    <property type="term" value="P:endonucleolytic cleavage in 5'-ETS of tricistronic rRNA transcript (SSU-rRNA, 5.8S rRNA, LSU-rRNA)"/>
    <property type="evidence" value="ECO:0007669"/>
    <property type="project" value="TreeGrafter"/>
</dbReference>
<evidence type="ECO:0000256" key="2">
    <source>
        <dbReference type="ARBA" id="ARBA00005819"/>
    </source>
</evidence>
<evidence type="ECO:0000256" key="3">
    <source>
        <dbReference type="ARBA" id="ARBA00013906"/>
    </source>
</evidence>
<keyword evidence="13" id="KW-1185">Reference proteome</keyword>
<dbReference type="PROSITE" id="PS50102">
    <property type="entry name" value="RRM"/>
    <property type="match status" value="1"/>
</dbReference>
<evidence type="ECO:0000313" key="13">
    <source>
        <dbReference type="Proteomes" id="UP000189580"/>
    </source>
</evidence>
<accession>A0A167DSR9</accession>
<dbReference type="Proteomes" id="UP000189580">
    <property type="component" value="Chromosome a"/>
</dbReference>
<evidence type="ECO:0000256" key="9">
    <source>
        <dbReference type="SAM" id="Coils"/>
    </source>
</evidence>
<feature type="region of interest" description="Disordered" evidence="10">
    <location>
        <begin position="280"/>
        <end position="327"/>
    </location>
</feature>
<dbReference type="KEGG" id="slb:AWJ20_1532"/>
<feature type="region of interest" description="Disordered" evidence="10">
    <location>
        <begin position="1"/>
        <end position="118"/>
    </location>
</feature>
<feature type="compositionally biased region" description="Basic and acidic residues" evidence="10">
    <location>
        <begin position="310"/>
        <end position="327"/>
    </location>
</feature>
<feature type="compositionally biased region" description="Acidic residues" evidence="10">
    <location>
        <begin position="73"/>
        <end position="106"/>
    </location>
</feature>
<dbReference type="GO" id="GO:0000472">
    <property type="term" value="P:endonucleolytic cleavage to generate mature 5'-end of SSU-rRNA from (SSU-rRNA, 5.8S rRNA, LSU-rRNA)"/>
    <property type="evidence" value="ECO:0007669"/>
    <property type="project" value="TreeGrafter"/>
</dbReference>
<feature type="coiled-coil region" evidence="9">
    <location>
        <begin position="244"/>
        <end position="271"/>
    </location>
</feature>
<dbReference type="GeneID" id="30033345"/>
<feature type="compositionally biased region" description="Polar residues" evidence="10">
    <location>
        <begin position="27"/>
        <end position="38"/>
    </location>
</feature>
<evidence type="ECO:0000256" key="1">
    <source>
        <dbReference type="ARBA" id="ARBA00004604"/>
    </source>
</evidence>
<evidence type="ECO:0000256" key="5">
    <source>
        <dbReference type="ARBA" id="ARBA00022884"/>
    </source>
</evidence>
<feature type="compositionally biased region" description="Acidic residues" evidence="10">
    <location>
        <begin position="42"/>
        <end position="52"/>
    </location>
</feature>
<evidence type="ECO:0000313" key="12">
    <source>
        <dbReference type="EMBL" id="ANB13250.1"/>
    </source>
</evidence>
<name>A0A167DSR9_9ASCO</name>
<dbReference type="InterPro" id="IPR012677">
    <property type="entry name" value="Nucleotide-bd_a/b_plait_sf"/>
</dbReference>
<dbReference type="Pfam" id="PF00076">
    <property type="entry name" value="RRM_1"/>
    <property type="match status" value="1"/>
</dbReference>
<dbReference type="InterPro" id="IPR000504">
    <property type="entry name" value="RRM_dom"/>
</dbReference>